<feature type="domain" description="J" evidence="2">
    <location>
        <begin position="38"/>
        <end position="100"/>
    </location>
</feature>
<organism evidence="3 4">
    <name type="scientific">Cavenderia fasciculata</name>
    <name type="common">Slime mold</name>
    <name type="synonym">Dictyostelium fasciculatum</name>
    <dbReference type="NCBI Taxonomy" id="261658"/>
    <lineage>
        <taxon>Eukaryota</taxon>
        <taxon>Amoebozoa</taxon>
        <taxon>Evosea</taxon>
        <taxon>Eumycetozoa</taxon>
        <taxon>Dictyostelia</taxon>
        <taxon>Acytosteliales</taxon>
        <taxon>Cavenderiaceae</taxon>
        <taxon>Cavenderia</taxon>
    </lineage>
</organism>
<accession>F4PWJ9</accession>
<dbReference type="PRINTS" id="PR00625">
    <property type="entry name" value="JDOMAIN"/>
</dbReference>
<dbReference type="PROSITE" id="PS00636">
    <property type="entry name" value="DNAJ_1"/>
    <property type="match status" value="1"/>
</dbReference>
<evidence type="ECO:0000313" key="3">
    <source>
        <dbReference type="EMBL" id="EGG20363.1"/>
    </source>
</evidence>
<dbReference type="EMBL" id="GL883013">
    <property type="protein sequence ID" value="EGG20363.1"/>
    <property type="molecule type" value="Genomic_DNA"/>
</dbReference>
<proteinExistence type="predicted"/>
<gene>
    <name evidence="3" type="ORF">DFA_07487</name>
</gene>
<dbReference type="Proteomes" id="UP000007797">
    <property type="component" value="Unassembled WGS sequence"/>
</dbReference>
<protein>
    <recommendedName>
        <fullName evidence="2">J domain-containing protein</fullName>
    </recommendedName>
</protein>
<dbReference type="Gene3D" id="1.10.287.110">
    <property type="entry name" value="DnaJ domain"/>
    <property type="match status" value="1"/>
</dbReference>
<name>F4PWJ9_CACFS</name>
<dbReference type="GeneID" id="14872160"/>
<evidence type="ECO:0000313" key="4">
    <source>
        <dbReference type="Proteomes" id="UP000007797"/>
    </source>
</evidence>
<dbReference type="InterPro" id="IPR053232">
    <property type="entry name" value="DnaJ_C/III_chloroplastic"/>
</dbReference>
<dbReference type="Pfam" id="PF00226">
    <property type="entry name" value="DnaJ"/>
    <property type="match status" value="1"/>
</dbReference>
<feature type="region of interest" description="Disordered" evidence="1">
    <location>
        <begin position="1"/>
        <end position="26"/>
    </location>
</feature>
<dbReference type="RefSeq" id="XP_004367346.1">
    <property type="nucleotide sequence ID" value="XM_004367289.1"/>
</dbReference>
<dbReference type="STRING" id="1054147.F4PWJ9"/>
<dbReference type="SMART" id="SM00271">
    <property type="entry name" value="DnaJ"/>
    <property type="match status" value="1"/>
</dbReference>
<dbReference type="CDD" id="cd06257">
    <property type="entry name" value="DnaJ"/>
    <property type="match status" value="1"/>
</dbReference>
<dbReference type="OMA" id="EFTISHF"/>
<dbReference type="PANTHER" id="PTHR45090:SF4">
    <property type="entry name" value="J DOMAIN-CONTAINING PROTEIN"/>
    <property type="match status" value="1"/>
</dbReference>
<dbReference type="PROSITE" id="PS50076">
    <property type="entry name" value="DNAJ_2"/>
    <property type="match status" value="1"/>
</dbReference>
<dbReference type="InterPro" id="IPR036869">
    <property type="entry name" value="J_dom_sf"/>
</dbReference>
<dbReference type="KEGG" id="dfa:DFA_07487"/>
<reference evidence="4" key="1">
    <citation type="journal article" date="2011" name="Genome Res.">
        <title>Phylogeny-wide analysis of social amoeba genomes highlights ancient origins for complex intercellular communication.</title>
        <authorList>
            <person name="Heidel A.J."/>
            <person name="Lawal H.M."/>
            <person name="Felder M."/>
            <person name="Schilde C."/>
            <person name="Helps N.R."/>
            <person name="Tunggal B."/>
            <person name="Rivero F."/>
            <person name="John U."/>
            <person name="Schleicher M."/>
            <person name="Eichinger L."/>
            <person name="Platzer M."/>
            <person name="Noegel A.A."/>
            <person name="Schaap P."/>
            <person name="Gloeckner G."/>
        </authorList>
    </citation>
    <scope>NUCLEOTIDE SEQUENCE [LARGE SCALE GENOMIC DNA]</scope>
    <source>
        <strain evidence="4">SH3</strain>
    </source>
</reference>
<dbReference type="OrthoDB" id="10250354at2759"/>
<evidence type="ECO:0000256" key="1">
    <source>
        <dbReference type="SAM" id="MobiDB-lite"/>
    </source>
</evidence>
<dbReference type="PANTHER" id="PTHR45090">
    <property type="entry name" value="CHAPERONE PROTEIN DNAJ 20 CHLOROPLASTIC"/>
    <property type="match status" value="1"/>
</dbReference>
<keyword evidence="4" id="KW-1185">Reference proteome</keyword>
<dbReference type="SUPFAM" id="SSF46565">
    <property type="entry name" value="Chaperone J-domain"/>
    <property type="match status" value="1"/>
</dbReference>
<evidence type="ECO:0000259" key="2">
    <source>
        <dbReference type="PROSITE" id="PS50076"/>
    </source>
</evidence>
<dbReference type="InterPro" id="IPR001623">
    <property type="entry name" value="DnaJ_domain"/>
</dbReference>
<dbReference type="AlphaFoldDB" id="F4PWJ9"/>
<dbReference type="InterPro" id="IPR018253">
    <property type="entry name" value="DnaJ_domain_CS"/>
</dbReference>
<sequence length="398" mass="45989">MNTNQEENGHHHHGHSNEMNSNEQGQEEDVIVVEPIKPFYMYLGVDTNATFQDIKDAYKQQCLIHHPDRQGGNADQFIKVARAYEVLSDPAKRKLYDMNIDEQNIDLLVQFNFIHDFVDSCIPIFAYAIADRLYQFKPLLLASSASINWENIKNRDRNPMGFIYMIAYPLTNLVVDRILSSVMERYKSRLSESQINKLSILIDIVSTTLAIPFEVGALYACIRGFPTSSIRNYFALGQIDTRPLWKRIVLNNYVTQLFSVRGLKCVAGVILFKLAYNYTNYFIASISEYCGHRAIATQEEYKEQMQQKLRTPVSWVETAKIVLAKYKPSLWQGASLATLALSYFIPSLLFPAHRLIYRVSFPFTKYWEPRPLLRYAFLDSFATLSMDALTRLYMSIKK</sequence>